<dbReference type="Proteomes" id="UP000275267">
    <property type="component" value="Unassembled WGS sequence"/>
</dbReference>
<evidence type="ECO:0000313" key="3">
    <source>
        <dbReference type="Proteomes" id="UP000275267"/>
    </source>
</evidence>
<dbReference type="EMBL" id="PQIB02000007">
    <property type="protein sequence ID" value="RLN07970.1"/>
    <property type="molecule type" value="Genomic_DNA"/>
</dbReference>
<feature type="compositionally biased region" description="Basic and acidic residues" evidence="1">
    <location>
        <begin position="245"/>
        <end position="255"/>
    </location>
</feature>
<comment type="caution">
    <text evidence="2">The sequence shown here is derived from an EMBL/GenBank/DDBJ whole genome shotgun (WGS) entry which is preliminary data.</text>
</comment>
<keyword evidence="3" id="KW-1185">Reference proteome</keyword>
<evidence type="ECO:0000313" key="2">
    <source>
        <dbReference type="EMBL" id="RLN07970.1"/>
    </source>
</evidence>
<dbReference type="AlphaFoldDB" id="A0A3L6RRH1"/>
<reference evidence="3" key="1">
    <citation type="journal article" date="2019" name="Nat. Commun.">
        <title>The genome of broomcorn millet.</title>
        <authorList>
            <person name="Zou C."/>
            <person name="Miki D."/>
            <person name="Li D."/>
            <person name="Tang Q."/>
            <person name="Xiao L."/>
            <person name="Rajput S."/>
            <person name="Deng P."/>
            <person name="Jia W."/>
            <person name="Huang R."/>
            <person name="Zhang M."/>
            <person name="Sun Y."/>
            <person name="Hu J."/>
            <person name="Fu X."/>
            <person name="Schnable P.S."/>
            <person name="Li F."/>
            <person name="Zhang H."/>
            <person name="Feng B."/>
            <person name="Zhu X."/>
            <person name="Liu R."/>
            <person name="Schnable J.C."/>
            <person name="Zhu J.-K."/>
            <person name="Zhang H."/>
        </authorList>
    </citation>
    <scope>NUCLEOTIDE SEQUENCE [LARGE SCALE GENOMIC DNA]</scope>
</reference>
<gene>
    <name evidence="2" type="ORF">C2845_PM11G06150</name>
</gene>
<organism evidence="2 3">
    <name type="scientific">Panicum miliaceum</name>
    <name type="common">Proso millet</name>
    <name type="synonym">Broomcorn millet</name>
    <dbReference type="NCBI Taxonomy" id="4540"/>
    <lineage>
        <taxon>Eukaryota</taxon>
        <taxon>Viridiplantae</taxon>
        <taxon>Streptophyta</taxon>
        <taxon>Embryophyta</taxon>
        <taxon>Tracheophyta</taxon>
        <taxon>Spermatophyta</taxon>
        <taxon>Magnoliopsida</taxon>
        <taxon>Liliopsida</taxon>
        <taxon>Poales</taxon>
        <taxon>Poaceae</taxon>
        <taxon>PACMAD clade</taxon>
        <taxon>Panicoideae</taxon>
        <taxon>Panicodae</taxon>
        <taxon>Paniceae</taxon>
        <taxon>Panicinae</taxon>
        <taxon>Panicum</taxon>
        <taxon>Panicum sect. Panicum</taxon>
    </lineage>
</organism>
<proteinExistence type="predicted"/>
<evidence type="ECO:0000256" key="1">
    <source>
        <dbReference type="SAM" id="MobiDB-lite"/>
    </source>
</evidence>
<feature type="region of interest" description="Disordered" evidence="1">
    <location>
        <begin position="235"/>
        <end position="255"/>
    </location>
</feature>
<sequence length="255" mass="27105">MAVHAQYAAHAFPHDPRAITTRPALEDAMMSASVFLGEPGGGGHPLAAPFAPAGNVVQSRLLCSGAASTSGRPASLAPASQGLLSHLYRHGVEMDALIRIETVSGETKKKELLFIGASVRGDCTLHEESDHATWMKAMDDEDMQRNQETRMGSGAAGHRLDRADVNTGGGTGNDAGKAITAEWLKQTPVKRRELEYMTLGAEMSTWQNPENKSKAAQCQLVASTVNRPSVLAPLVPYPAAVGDPTRPDRPEKTTA</sequence>
<feature type="region of interest" description="Disordered" evidence="1">
    <location>
        <begin position="151"/>
        <end position="174"/>
    </location>
</feature>
<protein>
    <submittedName>
        <fullName evidence="2">BOI-related E3 ubiquitin-protein ligase 2</fullName>
    </submittedName>
</protein>
<accession>A0A3L6RRH1</accession>
<name>A0A3L6RRH1_PANMI</name>
<dbReference type="OrthoDB" id="1711136at2759"/>